<feature type="domain" description="Reverse transcriptase/retrotransposon-derived protein RNase H-like" evidence="2">
    <location>
        <begin position="61"/>
        <end position="129"/>
    </location>
</feature>
<dbReference type="Gene3D" id="3.10.20.370">
    <property type="match status" value="1"/>
</dbReference>
<sequence>MKPQDGKSNAIINCEQPTTKKQVRLFLGLAKYYQKLMPNYSSVAAPHSDITKTSKGQKFIWEQAQENAFQSIRKILSSTPVLSMPDWKKQFIVQIDASGIGACLLQEHNGIRHVVMYISRKLKPAETRY</sequence>
<dbReference type="Pfam" id="PF17919">
    <property type="entry name" value="RT_RNaseH_2"/>
    <property type="match status" value="1"/>
</dbReference>
<proteinExistence type="predicted"/>
<dbReference type="InterPro" id="IPR043502">
    <property type="entry name" value="DNA/RNA_pol_sf"/>
</dbReference>
<dbReference type="SUPFAM" id="SSF56672">
    <property type="entry name" value="DNA/RNA polymerases"/>
    <property type="match status" value="1"/>
</dbReference>
<evidence type="ECO:0000259" key="2">
    <source>
        <dbReference type="Pfam" id="PF17919"/>
    </source>
</evidence>
<accession>A0AAV4ICQ6</accession>
<protein>
    <submittedName>
        <fullName evidence="3">Pol polyprotein</fullName>
    </submittedName>
</protein>
<comment type="caution">
    <text evidence="3">The sequence shown here is derived from an EMBL/GenBank/DDBJ whole genome shotgun (WGS) entry which is preliminary data.</text>
</comment>
<dbReference type="PANTHER" id="PTHR37984:SF5">
    <property type="entry name" value="PROTEIN NYNRIN-LIKE"/>
    <property type="match status" value="1"/>
</dbReference>
<dbReference type="Gene3D" id="3.30.70.270">
    <property type="match status" value="1"/>
</dbReference>
<dbReference type="Proteomes" id="UP000762676">
    <property type="component" value="Unassembled WGS sequence"/>
</dbReference>
<keyword evidence="1" id="KW-0511">Multifunctional enzyme</keyword>
<dbReference type="InterPro" id="IPR041577">
    <property type="entry name" value="RT_RNaseH_2"/>
</dbReference>
<dbReference type="EMBL" id="BMAT01002513">
    <property type="protein sequence ID" value="GFS08294.1"/>
    <property type="molecule type" value="Genomic_DNA"/>
</dbReference>
<dbReference type="FunFam" id="3.30.70.270:FF:000020">
    <property type="entry name" value="Transposon Tf2-6 polyprotein-like Protein"/>
    <property type="match status" value="1"/>
</dbReference>
<organism evidence="3 4">
    <name type="scientific">Elysia marginata</name>
    <dbReference type="NCBI Taxonomy" id="1093978"/>
    <lineage>
        <taxon>Eukaryota</taxon>
        <taxon>Metazoa</taxon>
        <taxon>Spiralia</taxon>
        <taxon>Lophotrochozoa</taxon>
        <taxon>Mollusca</taxon>
        <taxon>Gastropoda</taxon>
        <taxon>Heterobranchia</taxon>
        <taxon>Euthyneura</taxon>
        <taxon>Panpulmonata</taxon>
        <taxon>Sacoglossa</taxon>
        <taxon>Placobranchoidea</taxon>
        <taxon>Plakobranchidae</taxon>
        <taxon>Elysia</taxon>
    </lineage>
</organism>
<dbReference type="InterPro" id="IPR043128">
    <property type="entry name" value="Rev_trsase/Diguanyl_cyclase"/>
</dbReference>
<keyword evidence="4" id="KW-1185">Reference proteome</keyword>
<evidence type="ECO:0000313" key="3">
    <source>
        <dbReference type="EMBL" id="GFS08294.1"/>
    </source>
</evidence>
<dbReference type="GO" id="GO:0003824">
    <property type="term" value="F:catalytic activity"/>
    <property type="evidence" value="ECO:0007669"/>
    <property type="project" value="UniProtKB-KW"/>
</dbReference>
<name>A0AAV4ICQ6_9GAST</name>
<gene>
    <name evidence="3" type="ORF">ElyMa_001270400</name>
</gene>
<dbReference type="PANTHER" id="PTHR37984">
    <property type="entry name" value="PROTEIN CBG26694"/>
    <property type="match status" value="1"/>
</dbReference>
<evidence type="ECO:0000313" key="4">
    <source>
        <dbReference type="Proteomes" id="UP000762676"/>
    </source>
</evidence>
<reference evidence="3 4" key="1">
    <citation type="journal article" date="2021" name="Elife">
        <title>Chloroplast acquisition without the gene transfer in kleptoplastic sea slugs, Plakobranchus ocellatus.</title>
        <authorList>
            <person name="Maeda T."/>
            <person name="Takahashi S."/>
            <person name="Yoshida T."/>
            <person name="Shimamura S."/>
            <person name="Takaki Y."/>
            <person name="Nagai Y."/>
            <person name="Toyoda A."/>
            <person name="Suzuki Y."/>
            <person name="Arimoto A."/>
            <person name="Ishii H."/>
            <person name="Satoh N."/>
            <person name="Nishiyama T."/>
            <person name="Hasebe M."/>
            <person name="Maruyama T."/>
            <person name="Minagawa J."/>
            <person name="Obokata J."/>
            <person name="Shigenobu S."/>
        </authorList>
    </citation>
    <scope>NUCLEOTIDE SEQUENCE [LARGE SCALE GENOMIC DNA]</scope>
</reference>
<dbReference type="AlphaFoldDB" id="A0AAV4ICQ6"/>
<evidence type="ECO:0000256" key="1">
    <source>
        <dbReference type="ARBA" id="ARBA00023268"/>
    </source>
</evidence>
<dbReference type="InterPro" id="IPR050951">
    <property type="entry name" value="Retrovirus_Pol_polyprotein"/>
</dbReference>